<dbReference type="GeneID" id="109699169"/>
<sequence>MEHKDDDDDDDDDVSFAKWMSSFWGHNWREEDERRLRGRHRLQEARNRKTSLPCPFPVLPRITSSDCPPRRHSHEDQQFRSHTRMQYYRKCSVDVSPQDLLEPKEQYHSNIQKFSKSFEQQLYIKTKHSVSLESKRRKEENDRECLRMMRSHQKVEEGRSSMEKEHQEAYMSPLDKKGPE</sequence>
<dbReference type="InterPro" id="IPR029280">
    <property type="entry name" value="LNP1"/>
</dbReference>
<dbReference type="PANTHER" id="PTHR35667">
    <property type="entry name" value="LEUKEMIA NUP98 FUSION PARTNER 1"/>
    <property type="match status" value="1"/>
</dbReference>
<protein>
    <submittedName>
        <fullName evidence="4">Leukemia NUP98 fusion partner 1</fullName>
    </submittedName>
</protein>
<dbReference type="CTD" id="348801"/>
<evidence type="ECO:0000313" key="4">
    <source>
        <dbReference type="RefSeq" id="XP_020039348.1"/>
    </source>
</evidence>
<evidence type="ECO:0000313" key="3">
    <source>
        <dbReference type="Proteomes" id="UP001732720"/>
    </source>
</evidence>
<organism evidence="2">
    <name type="scientific">Castor canadensis</name>
    <name type="common">American beaver</name>
    <dbReference type="NCBI Taxonomy" id="51338"/>
    <lineage>
        <taxon>Eukaryota</taxon>
        <taxon>Metazoa</taxon>
        <taxon>Chordata</taxon>
        <taxon>Craniata</taxon>
        <taxon>Vertebrata</taxon>
        <taxon>Euteleostomi</taxon>
        <taxon>Mammalia</taxon>
        <taxon>Eutheria</taxon>
        <taxon>Euarchontoglires</taxon>
        <taxon>Glires</taxon>
        <taxon>Rodentia</taxon>
        <taxon>Castorimorpha</taxon>
        <taxon>Castoridae</taxon>
        <taxon>Castor</taxon>
    </lineage>
</organism>
<dbReference type="Pfam" id="PF15419">
    <property type="entry name" value="LNP1"/>
    <property type="match status" value="1"/>
</dbReference>
<reference evidence="2" key="1">
    <citation type="submission" date="2023-09" db="UniProtKB">
        <authorList>
            <consortium name="Ensembl"/>
        </authorList>
    </citation>
    <scope>IDENTIFICATION</scope>
</reference>
<proteinExistence type="predicted"/>
<evidence type="ECO:0000313" key="2">
    <source>
        <dbReference type="Ensembl" id="ENSCCNP00000017878.1"/>
    </source>
</evidence>
<dbReference type="RefSeq" id="XP_020039348.1">
    <property type="nucleotide sequence ID" value="XM_020183759.1"/>
</dbReference>
<feature type="region of interest" description="Disordered" evidence="1">
    <location>
        <begin position="130"/>
        <end position="180"/>
    </location>
</feature>
<accession>A0A8C0X4Q7</accession>
<dbReference type="PANTHER" id="PTHR35667:SF1">
    <property type="entry name" value="LEUKEMIA NUP98 FUSION PARTNER 1"/>
    <property type="match status" value="1"/>
</dbReference>
<dbReference type="AlphaFoldDB" id="A0A8C0X4Q7"/>
<dbReference type="KEGG" id="ccan:109699169"/>
<evidence type="ECO:0000256" key="1">
    <source>
        <dbReference type="SAM" id="MobiDB-lite"/>
    </source>
</evidence>
<dbReference type="Ensembl" id="ENSCCNT00000023283.1">
    <property type="protein sequence ID" value="ENSCCNP00000017878.1"/>
    <property type="gene ID" value="ENSCCNG00000018190.1"/>
</dbReference>
<name>A0A8C0X4Q7_CASCN</name>
<dbReference type="OrthoDB" id="8062037at2759"/>
<keyword evidence="3" id="KW-1185">Reference proteome</keyword>
<feature type="compositionally biased region" description="Basic and acidic residues" evidence="1">
    <location>
        <begin position="133"/>
        <end position="180"/>
    </location>
</feature>
<gene>
    <name evidence="2 4" type="primary">Lnp1</name>
</gene>
<dbReference type="Proteomes" id="UP001732720">
    <property type="component" value="Chromosome 5"/>
</dbReference>
<reference evidence="4" key="2">
    <citation type="submission" date="2025-04" db="UniProtKB">
        <authorList>
            <consortium name="RefSeq"/>
        </authorList>
    </citation>
    <scope>IDENTIFICATION</scope>
    <source>
        <tissue evidence="4">Leukocyte</tissue>
    </source>
</reference>